<gene>
    <name evidence="8" type="primary">nthB</name>
    <name evidence="8" type="ORF">CWM98_14945</name>
</gene>
<name>A0A2N5AFP4_KLEVA</name>
<evidence type="ECO:0000313" key="8">
    <source>
        <dbReference type="EMBL" id="PLP44729.1"/>
    </source>
</evidence>
<feature type="domain" description="Nitrile hydratase beta subunit" evidence="6">
    <location>
        <begin position="70"/>
        <end position="162"/>
    </location>
</feature>
<accession>A0A2N5AFP4</accession>
<evidence type="ECO:0000259" key="6">
    <source>
        <dbReference type="Pfam" id="PF02211"/>
    </source>
</evidence>
<dbReference type="AlphaFoldDB" id="A0A2N5AFP4"/>
<protein>
    <recommendedName>
        <fullName evidence="3">nitrile hydratase</fullName>
        <ecNumber evidence="3">4.2.1.84</ecNumber>
    </recommendedName>
</protein>
<dbReference type="GO" id="GO:0046914">
    <property type="term" value="F:transition metal ion binding"/>
    <property type="evidence" value="ECO:0007669"/>
    <property type="project" value="InterPro"/>
</dbReference>
<reference evidence="8 9" key="1">
    <citation type="submission" date="2017-11" db="EMBL/GenBank/DDBJ databases">
        <authorList>
            <person name="Han C.G."/>
        </authorList>
    </citation>
    <scope>NUCLEOTIDE SEQUENCE [LARGE SCALE GENOMIC DNA]</scope>
    <source>
        <strain evidence="8 9">A5</strain>
    </source>
</reference>
<evidence type="ECO:0000256" key="3">
    <source>
        <dbReference type="ARBA" id="ARBA00013079"/>
    </source>
</evidence>
<dbReference type="Gene3D" id="1.10.472.20">
    <property type="entry name" value="Nitrile hydratase, beta subunit"/>
    <property type="match status" value="1"/>
</dbReference>
<proteinExistence type="inferred from homology"/>
<comment type="catalytic activity">
    <reaction evidence="5">
        <text>an aliphatic primary amide = an aliphatic nitrile + H2O</text>
        <dbReference type="Rhea" id="RHEA:12673"/>
        <dbReference type="ChEBI" id="CHEBI:15377"/>
        <dbReference type="ChEBI" id="CHEBI:65285"/>
        <dbReference type="ChEBI" id="CHEBI:80291"/>
        <dbReference type="EC" id="4.2.1.84"/>
    </reaction>
</comment>
<comment type="caution">
    <text evidence="8">The sequence shown here is derived from an EMBL/GenBank/DDBJ whole genome shotgun (WGS) entry which is preliminary data.</text>
</comment>
<dbReference type="NCBIfam" id="TIGR03888">
    <property type="entry name" value="nitrile_beta"/>
    <property type="match status" value="1"/>
</dbReference>
<dbReference type="InterPro" id="IPR042262">
    <property type="entry name" value="CN_hydtase_beta_C"/>
</dbReference>
<organism evidence="8 9">
    <name type="scientific">Klebsiella variicola</name>
    <dbReference type="NCBI Taxonomy" id="244366"/>
    <lineage>
        <taxon>Bacteria</taxon>
        <taxon>Pseudomonadati</taxon>
        <taxon>Pseudomonadota</taxon>
        <taxon>Gammaproteobacteria</taxon>
        <taxon>Enterobacterales</taxon>
        <taxon>Enterobacteriaceae</taxon>
        <taxon>Klebsiella/Raoultella group</taxon>
        <taxon>Klebsiella</taxon>
        <taxon>Klebsiella pneumoniae complex</taxon>
    </lineage>
</organism>
<dbReference type="Proteomes" id="UP000234473">
    <property type="component" value="Unassembled WGS sequence"/>
</dbReference>
<evidence type="ECO:0000256" key="2">
    <source>
        <dbReference type="ARBA" id="ARBA00009098"/>
    </source>
</evidence>
<dbReference type="Pfam" id="PF21006">
    <property type="entry name" value="NHase_beta_N"/>
    <property type="match status" value="1"/>
</dbReference>
<evidence type="ECO:0000259" key="7">
    <source>
        <dbReference type="Pfam" id="PF21006"/>
    </source>
</evidence>
<comment type="function">
    <text evidence="1">NHase catalyzes the hydration of various nitrile compounds to the corresponding amides.</text>
</comment>
<dbReference type="InterPro" id="IPR024690">
    <property type="entry name" value="CN_hydtase_beta_dom_C"/>
</dbReference>
<dbReference type="Pfam" id="PF02211">
    <property type="entry name" value="NHase_beta_C"/>
    <property type="match status" value="1"/>
</dbReference>
<dbReference type="SUPFAM" id="SSF50090">
    <property type="entry name" value="Electron transport accessory proteins"/>
    <property type="match status" value="1"/>
</dbReference>
<feature type="domain" description="Nitrile hydratase beta subunit-like N-terminal" evidence="7">
    <location>
        <begin position="1"/>
        <end position="45"/>
    </location>
</feature>
<evidence type="ECO:0000313" key="9">
    <source>
        <dbReference type="Proteomes" id="UP000234473"/>
    </source>
</evidence>
<dbReference type="EC" id="4.2.1.84" evidence="3"/>
<evidence type="ECO:0000256" key="4">
    <source>
        <dbReference type="ARBA" id="ARBA00023239"/>
    </source>
</evidence>
<dbReference type="GO" id="GO:0018822">
    <property type="term" value="F:nitrile hydratase activity"/>
    <property type="evidence" value="ECO:0007669"/>
    <property type="project" value="UniProtKB-EC"/>
</dbReference>
<feature type="non-terminal residue" evidence="8">
    <location>
        <position position="1"/>
    </location>
</feature>
<reference evidence="8 9" key="2">
    <citation type="submission" date="2018-01" db="EMBL/GenBank/DDBJ databases">
        <title>Genomic study of Klebsiella pneumoniae.</title>
        <authorList>
            <person name="Yang Y."/>
            <person name="Bicalho R."/>
        </authorList>
    </citation>
    <scope>NUCLEOTIDE SEQUENCE [LARGE SCALE GENOMIC DNA]</scope>
    <source>
        <strain evidence="8 9">A5</strain>
    </source>
</reference>
<dbReference type="InterPro" id="IPR049054">
    <property type="entry name" value="CN_hydtase_beta-like_N"/>
</dbReference>
<keyword evidence="4" id="KW-0456">Lyase</keyword>
<dbReference type="InterPro" id="IPR003168">
    <property type="entry name" value="Nitrile_hydratase_bsu"/>
</dbReference>
<evidence type="ECO:0000256" key="1">
    <source>
        <dbReference type="ARBA" id="ARBA00004042"/>
    </source>
</evidence>
<sequence>AIERMDPAHYLEASYYEHWLHAFETLLLEKGVITADELWGGSTPAPCAPGTPVLTQDIVAMVVSTGASARVSHDIAPRFKAGDRVRAKNINPTTHTRLPRYVRGKIGRIETDHGVFITPDTAAHGLGEHPQHVYSVSFTALELWGTPRPDNVYIDLWDDYLEEA</sequence>
<comment type="similarity">
    <text evidence="2">Belongs to the nitrile hydratase subunit beta family.</text>
</comment>
<dbReference type="EMBL" id="PICB01000737">
    <property type="protein sequence ID" value="PLP44729.1"/>
    <property type="molecule type" value="Genomic_DNA"/>
</dbReference>
<dbReference type="Gene3D" id="2.30.30.50">
    <property type="match status" value="1"/>
</dbReference>
<dbReference type="InterPro" id="IPR008990">
    <property type="entry name" value="Elect_transpt_acc-like_dom_sf"/>
</dbReference>
<evidence type="ECO:0000256" key="5">
    <source>
        <dbReference type="ARBA" id="ARBA00044877"/>
    </source>
</evidence>